<dbReference type="KEGG" id="aee:IM676_03775"/>
<proteinExistence type="predicted"/>
<sequence length="347" mass="39424">MQTLFRDILLLFQFVVGIFEGTRKLFVPKKAYSWQTLIYLSFYSWGLSLLAVGYVQLIIAFLGWLFLIAGTAWYTTDDPLRVPGTFMPVGAVITGFLVSVFAFGHPEDVITPRTVVLWPTISGIITAIPEFIEGSETKTTAKIPKPEVREKIIVLVASCMLISCWIQFYFVIDNWLTQYPTLLTDDFGRSSFVIRITEPERTEKNRIPENGVNILDGIQIKVEQQLNKTPWSQVERWLLDATKEVSNLGNQVINEKLGQYQESKLWSTEARVANIPSGYRLDLLSIWLGPSSDPKGYYLQKSCQIEPIALSTRTLVSLTRVEEKNTVAEVECDRLSKFIADQVPPQR</sequence>
<evidence type="ECO:0000313" key="2">
    <source>
        <dbReference type="EMBL" id="QOV23439.1"/>
    </source>
</evidence>
<dbReference type="Proteomes" id="UP000593846">
    <property type="component" value="Chromosome"/>
</dbReference>
<dbReference type="NCBIfam" id="NF037953">
    <property type="entry name" value="frad"/>
    <property type="match status" value="1"/>
</dbReference>
<feature type="transmembrane region" description="Helical" evidence="1">
    <location>
        <begin position="152"/>
        <end position="172"/>
    </location>
</feature>
<organism evidence="2 3">
    <name type="scientific">Anabaenopsis elenkinii CCIBt3563</name>
    <dbReference type="NCBI Taxonomy" id="2779889"/>
    <lineage>
        <taxon>Bacteria</taxon>
        <taxon>Bacillati</taxon>
        <taxon>Cyanobacteriota</taxon>
        <taxon>Cyanophyceae</taxon>
        <taxon>Nostocales</taxon>
        <taxon>Nodulariaceae</taxon>
        <taxon>Anabaenopsis</taxon>
    </lineage>
</organism>
<dbReference type="Pfam" id="PF17310">
    <property type="entry name" value="DUF5357"/>
    <property type="match status" value="1"/>
</dbReference>
<keyword evidence="1" id="KW-0472">Membrane</keyword>
<reference evidence="3" key="1">
    <citation type="submission" date="2020-10" db="EMBL/GenBank/DDBJ databases">
        <title>Genome-based taxonomic classification of the species Anabaenopsis elenkinii.</title>
        <authorList>
            <person name="Delbaje E."/>
            <person name="Andreote A.P.D."/>
            <person name="Pellegrinetti T.A."/>
            <person name="Cruz R.B."/>
            <person name="Branco L.H.Z."/>
            <person name="Fiore M.F."/>
        </authorList>
    </citation>
    <scope>NUCLEOTIDE SEQUENCE [LARGE SCALE GENOMIC DNA]</scope>
    <source>
        <strain evidence="3">CCIBt3563</strain>
    </source>
</reference>
<name>A0A7S6REH5_9CYAN</name>
<feature type="transmembrane region" description="Helical" evidence="1">
    <location>
        <begin position="86"/>
        <end position="103"/>
    </location>
</feature>
<dbReference type="RefSeq" id="WP_200988985.1">
    <property type="nucleotide sequence ID" value="NZ_CP063311.1"/>
</dbReference>
<evidence type="ECO:0000256" key="1">
    <source>
        <dbReference type="SAM" id="Phobius"/>
    </source>
</evidence>
<feature type="transmembrane region" description="Helical" evidence="1">
    <location>
        <begin position="48"/>
        <end position="74"/>
    </location>
</feature>
<dbReference type="InterPro" id="IPR020360">
    <property type="entry name" value="Uncharacterised_alr2393"/>
</dbReference>
<accession>A0A7S6REH5</accession>
<evidence type="ECO:0000313" key="3">
    <source>
        <dbReference type="Proteomes" id="UP000593846"/>
    </source>
</evidence>
<keyword evidence="3" id="KW-1185">Reference proteome</keyword>
<gene>
    <name evidence="2" type="ORF">IM676_03775</name>
</gene>
<keyword evidence="1" id="KW-1133">Transmembrane helix</keyword>
<dbReference type="AlphaFoldDB" id="A0A7S6REH5"/>
<protein>
    <submittedName>
        <fullName evidence="2">DUF5357 domain-containing protein</fullName>
    </submittedName>
</protein>
<dbReference type="EMBL" id="CP063311">
    <property type="protein sequence ID" value="QOV23439.1"/>
    <property type="molecule type" value="Genomic_DNA"/>
</dbReference>
<keyword evidence="1" id="KW-0812">Transmembrane</keyword>